<protein>
    <submittedName>
        <fullName evidence="1">Uncharacterized protein</fullName>
    </submittedName>
</protein>
<evidence type="ECO:0000313" key="1">
    <source>
        <dbReference type="EMBL" id="MDT0353328.1"/>
    </source>
</evidence>
<evidence type="ECO:0000313" key="2">
    <source>
        <dbReference type="Proteomes" id="UP001183202"/>
    </source>
</evidence>
<reference evidence="2" key="1">
    <citation type="submission" date="2023-07" db="EMBL/GenBank/DDBJ databases">
        <title>30 novel species of actinomycetes from the DSMZ collection.</title>
        <authorList>
            <person name="Nouioui I."/>
        </authorList>
    </citation>
    <scope>NUCLEOTIDE SEQUENCE [LARGE SCALE GENOMIC DNA]</scope>
    <source>
        <strain evidence="2">DSM 45834</strain>
    </source>
</reference>
<gene>
    <name evidence="1" type="ORF">RM445_27835</name>
</gene>
<proteinExistence type="predicted"/>
<dbReference type="Proteomes" id="UP001183202">
    <property type="component" value="Unassembled WGS sequence"/>
</dbReference>
<comment type="caution">
    <text evidence="1">The sequence shown here is derived from an EMBL/GenBank/DDBJ whole genome shotgun (WGS) entry which is preliminary data.</text>
</comment>
<sequence>METMTAAAPVAGPVVQRNPLPTLAGTVDPAAVREAAEAVALWAAKAVTAVRPVGEVVAVGAPARP</sequence>
<accession>A0ABU2NH96</accession>
<dbReference type="EMBL" id="JAVREJ010000029">
    <property type="protein sequence ID" value="MDT0353328.1"/>
    <property type="molecule type" value="Genomic_DNA"/>
</dbReference>
<organism evidence="1 2">
    <name type="scientific">Pseudonocardia charpentierae</name>
    <dbReference type="NCBI Taxonomy" id="3075545"/>
    <lineage>
        <taxon>Bacteria</taxon>
        <taxon>Bacillati</taxon>
        <taxon>Actinomycetota</taxon>
        <taxon>Actinomycetes</taxon>
        <taxon>Pseudonocardiales</taxon>
        <taxon>Pseudonocardiaceae</taxon>
        <taxon>Pseudonocardia</taxon>
    </lineage>
</organism>
<name>A0ABU2NH96_9PSEU</name>
<keyword evidence="2" id="KW-1185">Reference proteome</keyword>
<dbReference type="RefSeq" id="WP_311559840.1">
    <property type="nucleotide sequence ID" value="NZ_JAVREJ010000029.1"/>
</dbReference>